<dbReference type="SUPFAM" id="SSF53955">
    <property type="entry name" value="Lysozyme-like"/>
    <property type="match status" value="1"/>
</dbReference>
<protein>
    <recommendedName>
        <fullName evidence="6">Lysozyme</fullName>
        <ecNumber evidence="6">3.2.1.17</ecNumber>
    </recommendedName>
</protein>
<keyword evidence="8" id="KW-1185">Reference proteome</keyword>
<dbReference type="RefSeq" id="WP_273949261.1">
    <property type="nucleotide sequence ID" value="NZ_JAQSIP010000002.1"/>
</dbReference>
<evidence type="ECO:0000256" key="2">
    <source>
        <dbReference type="ARBA" id="ARBA00022529"/>
    </source>
</evidence>
<keyword evidence="3 6" id="KW-0081">Bacteriolytic enzyme</keyword>
<dbReference type="Proteomes" id="UP001528673">
    <property type="component" value="Unassembled WGS sequence"/>
</dbReference>
<evidence type="ECO:0000313" key="7">
    <source>
        <dbReference type="EMBL" id="MDD0837934.1"/>
    </source>
</evidence>
<dbReference type="InterPro" id="IPR034690">
    <property type="entry name" value="Endolysin_T4_type"/>
</dbReference>
<dbReference type="EC" id="3.2.1.17" evidence="6"/>
<dbReference type="PANTHER" id="PTHR38107:SF3">
    <property type="entry name" value="LYSOZYME RRRD-RELATED"/>
    <property type="match status" value="1"/>
</dbReference>
<dbReference type="CDD" id="cd16900">
    <property type="entry name" value="endolysin_R21-like"/>
    <property type="match status" value="1"/>
</dbReference>
<gene>
    <name evidence="7" type="ORF">PSQ40_05050</name>
</gene>
<dbReference type="InterPro" id="IPR043688">
    <property type="entry name" value="SAR_endolysin-like"/>
</dbReference>
<dbReference type="InterPro" id="IPR002196">
    <property type="entry name" value="Glyco_hydro_24"/>
</dbReference>
<reference evidence="7 8" key="1">
    <citation type="submission" date="2023-02" db="EMBL/GenBank/DDBJ databases">
        <title>Bacterial whole genomic sequence of Curvibacter sp. HBC61.</title>
        <authorList>
            <person name="Le V."/>
            <person name="Ko S.-R."/>
            <person name="Ahn C.-Y."/>
            <person name="Oh H.-M."/>
        </authorList>
    </citation>
    <scope>NUCLEOTIDE SEQUENCE [LARGE SCALE GENOMIC DNA]</scope>
    <source>
        <strain evidence="7 8">HBC61</strain>
    </source>
</reference>
<evidence type="ECO:0000256" key="3">
    <source>
        <dbReference type="ARBA" id="ARBA00022638"/>
    </source>
</evidence>
<evidence type="ECO:0000256" key="5">
    <source>
        <dbReference type="ARBA" id="ARBA00023295"/>
    </source>
</evidence>
<dbReference type="EMBL" id="JAQSIP010000002">
    <property type="protein sequence ID" value="MDD0837934.1"/>
    <property type="molecule type" value="Genomic_DNA"/>
</dbReference>
<dbReference type="InterPro" id="IPR023347">
    <property type="entry name" value="Lysozyme_dom_sf"/>
</dbReference>
<comment type="similarity">
    <text evidence="6">Belongs to the glycosyl hydrolase 24 family.</text>
</comment>
<evidence type="ECO:0000256" key="1">
    <source>
        <dbReference type="ARBA" id="ARBA00000632"/>
    </source>
</evidence>
<dbReference type="InterPro" id="IPR023346">
    <property type="entry name" value="Lysozyme-like_dom_sf"/>
</dbReference>
<dbReference type="HAMAP" id="MF_04136">
    <property type="entry name" value="SAR_ENDOLYSIN"/>
    <property type="match status" value="1"/>
</dbReference>
<evidence type="ECO:0000313" key="8">
    <source>
        <dbReference type="Proteomes" id="UP001528673"/>
    </source>
</evidence>
<proteinExistence type="inferred from homology"/>
<sequence length="169" mass="18658">MNEILRSRLAKAAAGGTLAIVAVLQSHFESSDRRPLVPYLDPANIWTVCHGVTGPEVIPGKTYTTAECEALERKHLAIAEAATKRQIVVYDRLNPFQQAALVDFTYNAGEGNLASSTMRRLFNSGQTDAGCRELIKWVKSRVNGVLITLDGLVDRRSVEMELCLTWGRK</sequence>
<dbReference type="PANTHER" id="PTHR38107">
    <property type="match status" value="1"/>
</dbReference>
<dbReference type="HAMAP" id="MF_04110">
    <property type="entry name" value="ENDOLYSIN_T4"/>
    <property type="match status" value="1"/>
</dbReference>
<comment type="catalytic activity">
    <reaction evidence="1 6">
        <text>Hydrolysis of (1-&gt;4)-beta-linkages between N-acetylmuramic acid and N-acetyl-D-glucosamine residues in a peptidoglycan and between N-acetyl-D-glucosamine residues in chitodextrins.</text>
        <dbReference type="EC" id="3.2.1.17"/>
    </reaction>
</comment>
<dbReference type="Gene3D" id="1.10.530.40">
    <property type="match status" value="1"/>
</dbReference>
<keyword evidence="2 6" id="KW-0929">Antimicrobial</keyword>
<evidence type="ECO:0000256" key="4">
    <source>
        <dbReference type="ARBA" id="ARBA00022801"/>
    </source>
</evidence>
<dbReference type="Pfam" id="PF00959">
    <property type="entry name" value="Phage_lysozyme"/>
    <property type="match status" value="1"/>
</dbReference>
<evidence type="ECO:0000256" key="6">
    <source>
        <dbReference type="RuleBase" id="RU003788"/>
    </source>
</evidence>
<dbReference type="InterPro" id="IPR051018">
    <property type="entry name" value="Bacteriophage_GH24"/>
</dbReference>
<comment type="caution">
    <text evidence="7">The sequence shown here is derived from an EMBL/GenBank/DDBJ whole genome shotgun (WGS) entry which is preliminary data.</text>
</comment>
<keyword evidence="5 6" id="KW-0326">Glycosidase</keyword>
<keyword evidence="4 6" id="KW-0378">Hydrolase</keyword>
<accession>A0ABT5MV57</accession>
<organism evidence="7 8">
    <name type="scientific">Curvibacter cyanobacteriorum</name>
    <dbReference type="NCBI Taxonomy" id="3026422"/>
    <lineage>
        <taxon>Bacteria</taxon>
        <taxon>Pseudomonadati</taxon>
        <taxon>Pseudomonadota</taxon>
        <taxon>Betaproteobacteria</taxon>
        <taxon>Burkholderiales</taxon>
        <taxon>Comamonadaceae</taxon>
        <taxon>Curvibacter</taxon>
    </lineage>
</organism>
<name>A0ABT5MV57_9BURK</name>